<keyword evidence="6 14" id="KW-0443">Lipid metabolism</keyword>
<dbReference type="Proteomes" id="UP000198811">
    <property type="component" value="Unassembled WGS sequence"/>
</dbReference>
<keyword evidence="14" id="KW-0963">Cytoplasm</keyword>
<dbReference type="InterPro" id="IPR013751">
    <property type="entry name" value="ACP_syn_III_N"/>
</dbReference>
<comment type="catalytic activity">
    <reaction evidence="10">
        <text>malonyl-[ACP] + acetyl-CoA + H(+) = 3-oxobutanoyl-[ACP] + CO2 + CoA</text>
        <dbReference type="Rhea" id="RHEA:12080"/>
        <dbReference type="Rhea" id="RHEA-COMP:9623"/>
        <dbReference type="Rhea" id="RHEA-COMP:9625"/>
        <dbReference type="ChEBI" id="CHEBI:15378"/>
        <dbReference type="ChEBI" id="CHEBI:16526"/>
        <dbReference type="ChEBI" id="CHEBI:57287"/>
        <dbReference type="ChEBI" id="CHEBI:57288"/>
        <dbReference type="ChEBI" id="CHEBI:78449"/>
        <dbReference type="ChEBI" id="CHEBI:78450"/>
        <dbReference type="EC" id="2.3.1.180"/>
    </reaction>
    <physiologicalReaction direction="left-to-right" evidence="10">
        <dbReference type="Rhea" id="RHEA:12081"/>
    </physiologicalReaction>
</comment>
<comment type="pathway">
    <text evidence="1 14">Lipid metabolism; fatty acid biosynthesis.</text>
</comment>
<feature type="active site" evidence="14">
    <location>
        <position position="114"/>
    </location>
</feature>
<dbReference type="HAMAP" id="MF_01815">
    <property type="entry name" value="FabH"/>
    <property type="match status" value="1"/>
</dbReference>
<feature type="domain" description="Beta-ketoacyl-[acyl-carrier-protein] synthase III C-terminal" evidence="15">
    <location>
        <begin position="244"/>
        <end position="333"/>
    </location>
</feature>
<feature type="domain" description="Beta-ketoacyl-[acyl-carrier-protein] synthase III N-terminal" evidence="16">
    <location>
        <begin position="108"/>
        <end position="185"/>
    </location>
</feature>
<evidence type="ECO:0000256" key="1">
    <source>
        <dbReference type="ARBA" id="ARBA00005194"/>
    </source>
</evidence>
<evidence type="ECO:0000313" key="18">
    <source>
        <dbReference type="EMBL" id="SQB33702.1"/>
    </source>
</evidence>
<dbReference type="SUPFAM" id="SSF53901">
    <property type="entry name" value="Thiolase-like"/>
    <property type="match status" value="1"/>
</dbReference>
<dbReference type="Pfam" id="PF08541">
    <property type="entry name" value="ACP_syn_III_C"/>
    <property type="match status" value="1"/>
</dbReference>
<dbReference type="GO" id="GO:0006633">
    <property type="term" value="P:fatty acid biosynthetic process"/>
    <property type="evidence" value="ECO:0007669"/>
    <property type="project" value="UniProtKB-UniRule"/>
</dbReference>
<dbReference type="PANTHER" id="PTHR43091">
    <property type="entry name" value="3-OXOACYL-[ACYL-CARRIER-PROTEIN] SYNTHASE"/>
    <property type="match status" value="1"/>
</dbReference>
<dbReference type="Gene3D" id="3.40.47.10">
    <property type="match status" value="1"/>
</dbReference>
<keyword evidence="4 14" id="KW-0808">Transferase</keyword>
<evidence type="ECO:0000259" key="15">
    <source>
        <dbReference type="Pfam" id="PF08541"/>
    </source>
</evidence>
<dbReference type="Pfam" id="PF08545">
    <property type="entry name" value="ACP_syn_III"/>
    <property type="match status" value="1"/>
</dbReference>
<evidence type="ECO:0000313" key="19">
    <source>
        <dbReference type="Proteomes" id="UP000198811"/>
    </source>
</evidence>
<dbReference type="FunFam" id="3.40.47.10:FF:000004">
    <property type="entry name" value="3-oxoacyl-[acyl-carrier-protein] synthase 3"/>
    <property type="match status" value="1"/>
</dbReference>
<accession>A0A240B5B9</accession>
<feature type="active site" evidence="14">
    <location>
        <position position="290"/>
    </location>
</feature>
<dbReference type="GO" id="GO:0004315">
    <property type="term" value="F:3-oxoacyl-[acyl-carrier-protein] synthase activity"/>
    <property type="evidence" value="ECO:0007669"/>
    <property type="project" value="InterPro"/>
</dbReference>
<dbReference type="EC" id="2.3.1.180" evidence="14"/>
<evidence type="ECO:0000256" key="8">
    <source>
        <dbReference type="ARBA" id="ARBA00023268"/>
    </source>
</evidence>
<dbReference type="EMBL" id="UAWC01000001">
    <property type="protein sequence ID" value="SQB33702.1"/>
    <property type="molecule type" value="Genomic_DNA"/>
</dbReference>
<keyword evidence="8 14" id="KW-0511">Multifunctional enzyme</keyword>
<dbReference type="UniPathway" id="UPA00094"/>
<evidence type="ECO:0000256" key="14">
    <source>
        <dbReference type="HAMAP-Rule" id="MF_01815"/>
    </source>
</evidence>
<comment type="catalytic activity">
    <reaction evidence="12">
        <text>2-methylpropanoyl-CoA + malonyl-[ACP] + H(+) = 4-methyl-3-oxopentanoyl-[ACP] + CO2 + CoA</text>
        <dbReference type="Rhea" id="RHEA:42268"/>
        <dbReference type="Rhea" id="RHEA-COMP:9623"/>
        <dbReference type="Rhea" id="RHEA-COMP:9940"/>
        <dbReference type="ChEBI" id="CHEBI:15378"/>
        <dbReference type="ChEBI" id="CHEBI:16526"/>
        <dbReference type="ChEBI" id="CHEBI:57287"/>
        <dbReference type="ChEBI" id="CHEBI:57338"/>
        <dbReference type="ChEBI" id="CHEBI:78449"/>
        <dbReference type="ChEBI" id="CHEBI:78820"/>
        <dbReference type="EC" id="2.3.1.300"/>
    </reaction>
    <physiologicalReaction direction="left-to-right" evidence="12">
        <dbReference type="Rhea" id="RHEA:42269"/>
    </physiologicalReaction>
</comment>
<dbReference type="STRING" id="1494.SAMN05216497_10589"/>
<name>A0A240B5B9_CLOCO</name>
<evidence type="ECO:0000256" key="4">
    <source>
        <dbReference type="ARBA" id="ARBA00022679"/>
    </source>
</evidence>
<evidence type="ECO:0000256" key="13">
    <source>
        <dbReference type="ARBA" id="ARBA00052985"/>
    </source>
</evidence>
<dbReference type="GeneID" id="70578310"/>
<keyword evidence="3 14" id="KW-0444">Lipid biosynthesis</keyword>
<dbReference type="NCBIfam" id="TIGR00747">
    <property type="entry name" value="fabH"/>
    <property type="match status" value="1"/>
</dbReference>
<evidence type="ECO:0000256" key="2">
    <source>
        <dbReference type="ARBA" id="ARBA00008642"/>
    </source>
</evidence>
<organism evidence="18 20">
    <name type="scientific">Clostridium cochlearium</name>
    <dbReference type="NCBI Taxonomy" id="1494"/>
    <lineage>
        <taxon>Bacteria</taxon>
        <taxon>Bacillati</taxon>
        <taxon>Bacillota</taxon>
        <taxon>Clostridia</taxon>
        <taxon>Eubacteriales</taxon>
        <taxon>Clostridiaceae</taxon>
        <taxon>Clostridium</taxon>
    </lineage>
</organism>
<dbReference type="GO" id="GO:0033818">
    <property type="term" value="F:beta-ketoacyl-acyl-carrier-protein synthase III activity"/>
    <property type="evidence" value="ECO:0007669"/>
    <property type="project" value="UniProtKB-UniRule"/>
</dbReference>
<evidence type="ECO:0000313" key="20">
    <source>
        <dbReference type="Proteomes" id="UP000250223"/>
    </source>
</evidence>
<evidence type="ECO:0000256" key="6">
    <source>
        <dbReference type="ARBA" id="ARBA00023098"/>
    </source>
</evidence>
<keyword evidence="9 14" id="KW-0012">Acyltransferase</keyword>
<comment type="similarity">
    <text evidence="2 14">Belongs to the thiolase-like superfamily. FabH family.</text>
</comment>
<gene>
    <name evidence="18" type="primary">fabH_1</name>
    <name evidence="14" type="synonym">fabH</name>
    <name evidence="18" type="ORF">NCTC13028_00652</name>
    <name evidence="17" type="ORF">SAMN05216497_10589</name>
</gene>
<evidence type="ECO:0000256" key="10">
    <source>
        <dbReference type="ARBA" id="ARBA00051096"/>
    </source>
</evidence>
<comment type="catalytic activity">
    <reaction evidence="13">
        <text>3-methylbutanoyl-CoA + malonyl-[ACP] + H(+) = 5-methyl-3-oxohexanoyl-[ACP] + CO2 + CoA</text>
        <dbReference type="Rhea" id="RHEA:42272"/>
        <dbReference type="Rhea" id="RHEA-COMP:9623"/>
        <dbReference type="Rhea" id="RHEA-COMP:9941"/>
        <dbReference type="ChEBI" id="CHEBI:15378"/>
        <dbReference type="ChEBI" id="CHEBI:16526"/>
        <dbReference type="ChEBI" id="CHEBI:57287"/>
        <dbReference type="ChEBI" id="CHEBI:57345"/>
        <dbReference type="ChEBI" id="CHEBI:78449"/>
        <dbReference type="ChEBI" id="CHEBI:78822"/>
        <dbReference type="EC" id="2.3.1.300"/>
    </reaction>
    <physiologicalReaction direction="left-to-right" evidence="13">
        <dbReference type="Rhea" id="RHEA:42273"/>
    </physiologicalReaction>
</comment>
<comment type="subcellular location">
    <subcellularLocation>
        <location evidence="14">Cytoplasm</location>
    </subcellularLocation>
</comment>
<evidence type="ECO:0000256" key="9">
    <source>
        <dbReference type="ARBA" id="ARBA00023315"/>
    </source>
</evidence>
<comment type="catalytic activity">
    <reaction evidence="11">
        <text>(2S)-2-methylbutanoyl-CoA + malonyl-[ACP] + H(+) = (4S)-4-methyl-3-oxohexanoyl-[ACP] + CO2 + CoA</text>
        <dbReference type="Rhea" id="RHEA:42276"/>
        <dbReference type="Rhea" id="RHEA-COMP:9623"/>
        <dbReference type="Rhea" id="RHEA-COMP:17148"/>
        <dbReference type="ChEBI" id="CHEBI:15378"/>
        <dbReference type="ChEBI" id="CHEBI:16526"/>
        <dbReference type="ChEBI" id="CHEBI:57287"/>
        <dbReference type="ChEBI" id="CHEBI:78449"/>
        <dbReference type="ChEBI" id="CHEBI:88166"/>
        <dbReference type="ChEBI" id="CHEBI:167462"/>
        <dbReference type="EC" id="2.3.1.300"/>
    </reaction>
    <physiologicalReaction direction="left-to-right" evidence="11">
        <dbReference type="Rhea" id="RHEA:42277"/>
    </physiologicalReaction>
</comment>
<dbReference type="NCBIfam" id="NF006829">
    <property type="entry name" value="PRK09352.1"/>
    <property type="match status" value="1"/>
</dbReference>
<feature type="region of interest" description="ACP-binding" evidence="14">
    <location>
        <begin position="261"/>
        <end position="265"/>
    </location>
</feature>
<dbReference type="PANTHER" id="PTHR43091:SF1">
    <property type="entry name" value="BETA-KETOACYL-[ACYL-CARRIER-PROTEIN] SYNTHASE III, CHLOROPLASTIC"/>
    <property type="match status" value="1"/>
</dbReference>
<proteinExistence type="inferred from homology"/>
<evidence type="ECO:0000256" key="12">
    <source>
        <dbReference type="ARBA" id="ARBA00052467"/>
    </source>
</evidence>
<dbReference type="GO" id="GO:0005737">
    <property type="term" value="C:cytoplasm"/>
    <property type="evidence" value="ECO:0007669"/>
    <property type="project" value="UniProtKB-SubCell"/>
</dbReference>
<evidence type="ECO:0000259" key="16">
    <source>
        <dbReference type="Pfam" id="PF08545"/>
    </source>
</evidence>
<dbReference type="Proteomes" id="UP000250223">
    <property type="component" value="Unassembled WGS sequence"/>
</dbReference>
<sequence length="334" mass="36369">MANKEVKILSTGKYLPPKVISNDDLSKIIDTNDNWIRTRTGIGERRITVGENTSDLGTKAALDALKKGGVSPEELDLIIVATITPDYFTPSTACIIQRNIKAYNAFAFDISAACSGFTYGISIASQFIRNGVAKKVLVIGVETLSKLVDWNDRNTCILFGDGAGAAIIAESSEKGISSVYLGSDGRGAKLLKCKSSKLDVNSDKLSKLLNSKEEDSEMGFIDMDGKEIFKFAVKIMVKGIQEVLKDSNLELKDIKYIIPHQANLRIIDHVAKKFNIDKDKFYININHYGNTSAASIPIALAEVDEQGLLKKGDNIILVGFGGGLTWAASLIKWI</sequence>
<comment type="domain">
    <text evidence="14">The last Arg residue of the ACP-binding site is essential for the weak association between ACP/AcpP and FabH.</text>
</comment>
<comment type="function">
    <text evidence="14">Catalyzes the condensation reaction of fatty acid synthesis by the addition to an acyl acceptor of two carbons from malonyl-ACP. Catalyzes the first condensation reaction which initiates fatty acid synthesis and may therefore play a role in governing the total rate of fatty acid production. Possesses both acetoacetyl-ACP synthase and acetyl transacylase activities. Its substrate specificity determines the biosynthesis of branched-chain and/or straight-chain of fatty acids.</text>
</comment>
<evidence type="ECO:0000256" key="11">
    <source>
        <dbReference type="ARBA" id="ARBA00052407"/>
    </source>
</evidence>
<reference evidence="17 19" key="1">
    <citation type="submission" date="2016-10" db="EMBL/GenBank/DDBJ databases">
        <authorList>
            <person name="Varghese N."/>
            <person name="Submissions S."/>
        </authorList>
    </citation>
    <scope>NUCLEOTIDE SEQUENCE [LARGE SCALE GENOMIC DNA]</scope>
    <source>
        <strain evidence="17 19">NLAE-zl-C224</strain>
    </source>
</reference>
<dbReference type="CDD" id="cd00830">
    <property type="entry name" value="KAS_III"/>
    <property type="match status" value="1"/>
</dbReference>
<dbReference type="InterPro" id="IPR016039">
    <property type="entry name" value="Thiolase-like"/>
</dbReference>
<dbReference type="OrthoDB" id="9815506at2"/>
<comment type="subunit">
    <text evidence="14">Homodimer.</text>
</comment>
<keyword evidence="19" id="KW-1185">Reference proteome</keyword>
<evidence type="ECO:0000256" key="3">
    <source>
        <dbReference type="ARBA" id="ARBA00022516"/>
    </source>
</evidence>
<feature type="active site" evidence="14">
    <location>
        <position position="260"/>
    </location>
</feature>
<evidence type="ECO:0000256" key="7">
    <source>
        <dbReference type="ARBA" id="ARBA00023160"/>
    </source>
</evidence>
<dbReference type="AlphaFoldDB" id="A0A240B5B9"/>
<keyword evidence="7 14" id="KW-0275">Fatty acid biosynthesis</keyword>
<dbReference type="InterPro" id="IPR004655">
    <property type="entry name" value="FabH"/>
</dbReference>
<evidence type="ECO:0000256" key="5">
    <source>
        <dbReference type="ARBA" id="ARBA00022832"/>
    </source>
</evidence>
<dbReference type="RefSeq" id="WP_089864571.1">
    <property type="nucleotide sequence ID" value="NZ_CP173238.1"/>
</dbReference>
<keyword evidence="5 14" id="KW-0276">Fatty acid metabolism</keyword>
<protein>
    <recommendedName>
        <fullName evidence="14">Beta-ketoacyl-[acyl-carrier-protein] synthase III</fullName>
        <shortName evidence="14">Beta-ketoacyl-ACP synthase III</shortName>
        <shortName evidence="14">KAS III</shortName>
        <ecNumber evidence="14">2.3.1.180</ecNumber>
    </recommendedName>
    <alternativeName>
        <fullName evidence="14">3-oxoacyl-[acyl-carrier-protein] synthase 3</fullName>
    </alternativeName>
    <alternativeName>
        <fullName evidence="14">3-oxoacyl-[acyl-carrier-protein] synthase III</fullName>
    </alternativeName>
</protein>
<dbReference type="InterPro" id="IPR013747">
    <property type="entry name" value="ACP_syn_III_C"/>
</dbReference>
<reference evidence="18 20" key="2">
    <citation type="submission" date="2018-06" db="EMBL/GenBank/DDBJ databases">
        <authorList>
            <consortium name="Pathogen Informatics"/>
            <person name="Doyle S."/>
        </authorList>
    </citation>
    <scope>NUCLEOTIDE SEQUENCE [LARGE SCALE GENOMIC DNA]</scope>
    <source>
        <strain evidence="18 20">NCTC13028</strain>
    </source>
</reference>
<dbReference type="EMBL" id="FNGL01000005">
    <property type="protein sequence ID" value="SDL03681.1"/>
    <property type="molecule type" value="Genomic_DNA"/>
</dbReference>
<evidence type="ECO:0000313" key="17">
    <source>
        <dbReference type="EMBL" id="SDL03681.1"/>
    </source>
</evidence>